<dbReference type="Proteomes" id="UP000568888">
    <property type="component" value="Unassembled WGS sequence"/>
</dbReference>
<reference evidence="2" key="1">
    <citation type="submission" date="2020-06" db="EMBL/GenBank/DDBJ databases">
        <title>Draft genomic sequecing of Geomonas sp. Red736.</title>
        <authorList>
            <person name="Itoh H."/>
            <person name="Xu Z.X."/>
            <person name="Ushijima N."/>
            <person name="Masuda Y."/>
            <person name="Shiratori Y."/>
            <person name="Senoo K."/>
        </authorList>
    </citation>
    <scope>NUCLEOTIDE SEQUENCE [LARGE SCALE GENOMIC DNA]</scope>
    <source>
        <strain evidence="2">Red736</strain>
    </source>
</reference>
<dbReference type="AlphaFoldDB" id="A0A6V8MQI3"/>
<accession>A0A6V8MQI3</accession>
<dbReference type="EMBL" id="BLXY01000001">
    <property type="protein sequence ID" value="GFO62326.1"/>
    <property type="molecule type" value="Genomic_DNA"/>
</dbReference>
<sequence length="130" mass="14874">MITIRSLRDVKKIPEGPLRKIMEEKAALCHGHDKILVRRMEEEFDSLLGGNWYVLEEGDDPRKVSFDDCGSVDLLGEEWNWCEVANMEDGYFFVFWSTNNAGGPCLFVRDEPWLSAEVRARLEGLVALGH</sequence>
<dbReference type="RefSeq" id="WP_183344246.1">
    <property type="nucleotide sequence ID" value="NZ_BLXY01000001.1"/>
</dbReference>
<organism evidence="1 2">
    <name type="scientific">Geomonas paludis</name>
    <dbReference type="NCBI Taxonomy" id="2740185"/>
    <lineage>
        <taxon>Bacteria</taxon>
        <taxon>Pseudomonadati</taxon>
        <taxon>Thermodesulfobacteriota</taxon>
        <taxon>Desulfuromonadia</taxon>
        <taxon>Geobacterales</taxon>
        <taxon>Geobacteraceae</taxon>
        <taxon>Geomonas</taxon>
    </lineage>
</organism>
<evidence type="ECO:0000313" key="1">
    <source>
        <dbReference type="EMBL" id="GFO62326.1"/>
    </source>
</evidence>
<gene>
    <name evidence="1" type="ORF">GMPD_02450</name>
</gene>
<name>A0A6V8MQI3_9BACT</name>
<protein>
    <submittedName>
        <fullName evidence="1">Uncharacterized protein</fullName>
    </submittedName>
</protein>
<proteinExistence type="predicted"/>
<comment type="caution">
    <text evidence="1">The sequence shown here is derived from an EMBL/GenBank/DDBJ whole genome shotgun (WGS) entry which is preliminary data.</text>
</comment>
<evidence type="ECO:0000313" key="2">
    <source>
        <dbReference type="Proteomes" id="UP000568888"/>
    </source>
</evidence>